<protein>
    <submittedName>
        <fullName evidence="3">Uncharacterized protein</fullName>
    </submittedName>
</protein>
<evidence type="ECO:0000313" key="4">
    <source>
        <dbReference type="Proteomes" id="UP000315496"/>
    </source>
</evidence>
<organism evidence="3 4">
    <name type="scientific">Giardia muris</name>
    <dbReference type="NCBI Taxonomy" id="5742"/>
    <lineage>
        <taxon>Eukaryota</taxon>
        <taxon>Metamonada</taxon>
        <taxon>Diplomonadida</taxon>
        <taxon>Hexamitidae</taxon>
        <taxon>Giardiinae</taxon>
        <taxon>Giardia</taxon>
    </lineage>
</organism>
<feature type="compositionally biased region" description="Polar residues" evidence="2">
    <location>
        <begin position="324"/>
        <end position="346"/>
    </location>
</feature>
<dbReference type="Gene3D" id="1.25.40.10">
    <property type="entry name" value="Tetratricopeptide repeat domain"/>
    <property type="match status" value="1"/>
</dbReference>
<dbReference type="InterPro" id="IPR019734">
    <property type="entry name" value="TPR_rpt"/>
</dbReference>
<dbReference type="EMBL" id="VDLU01000002">
    <property type="protein sequence ID" value="TNJ28265.1"/>
    <property type="molecule type" value="Genomic_DNA"/>
</dbReference>
<evidence type="ECO:0000313" key="3">
    <source>
        <dbReference type="EMBL" id="TNJ28265.1"/>
    </source>
</evidence>
<accession>A0A4Z1STE2</accession>
<evidence type="ECO:0000256" key="2">
    <source>
        <dbReference type="SAM" id="MobiDB-lite"/>
    </source>
</evidence>
<proteinExistence type="predicted"/>
<comment type="caution">
    <text evidence="3">The sequence shown here is derived from an EMBL/GenBank/DDBJ whole genome shotgun (WGS) entry which is preliminary data.</text>
</comment>
<keyword evidence="4" id="KW-1185">Reference proteome</keyword>
<evidence type="ECO:0000256" key="1">
    <source>
        <dbReference type="PROSITE-ProRule" id="PRU00339"/>
    </source>
</evidence>
<feature type="compositionally biased region" description="Polar residues" evidence="2">
    <location>
        <begin position="362"/>
        <end position="374"/>
    </location>
</feature>
<dbReference type="VEuPathDB" id="GiardiaDB:GMRT_14466"/>
<dbReference type="InterPro" id="IPR011990">
    <property type="entry name" value="TPR-like_helical_dom_sf"/>
</dbReference>
<reference evidence="3 4" key="1">
    <citation type="submission" date="2019-05" db="EMBL/GenBank/DDBJ databases">
        <title>The compact genome of Giardia muris reveals important steps in the evolution of intestinal protozoan parasites.</title>
        <authorList>
            <person name="Xu F."/>
            <person name="Jimenez-Gonzalez A."/>
            <person name="Einarsson E."/>
            <person name="Astvaldsson A."/>
            <person name="Peirasmaki D."/>
            <person name="Eckmann L."/>
            <person name="Andersson J.O."/>
            <person name="Svard S.G."/>
            <person name="Jerlstrom-Hultqvist J."/>
        </authorList>
    </citation>
    <scope>NUCLEOTIDE SEQUENCE [LARGE SCALE GENOMIC DNA]</scope>
    <source>
        <strain evidence="3 4">Roberts-Thomson</strain>
    </source>
</reference>
<dbReference type="AlphaFoldDB" id="A0A4Z1STE2"/>
<name>A0A4Z1STE2_GIAMU</name>
<dbReference type="Pfam" id="PF13181">
    <property type="entry name" value="TPR_8"/>
    <property type="match status" value="1"/>
</dbReference>
<feature type="region of interest" description="Disordered" evidence="2">
    <location>
        <begin position="305"/>
        <end position="378"/>
    </location>
</feature>
<dbReference type="SUPFAM" id="SSF48452">
    <property type="entry name" value="TPR-like"/>
    <property type="match status" value="1"/>
</dbReference>
<keyword evidence="1" id="KW-0802">TPR repeat</keyword>
<feature type="repeat" description="TPR" evidence="1">
    <location>
        <begin position="646"/>
        <end position="679"/>
    </location>
</feature>
<dbReference type="Proteomes" id="UP000315496">
    <property type="component" value="Chromosome 2"/>
</dbReference>
<gene>
    <name evidence="3" type="ORF">GMRT_14466</name>
</gene>
<sequence length="703" mass="79510">MPTAIERYRADPTDTCALLARLVQLQEANDIIVLISMLKDYIARTSQRSDIPLFAILTLAQAYSNLGEAKLAVEVLRLYLEDECYISARMIAEDYGNEEECRLVLQLPFMYEFHAIHGIDNPTTYARQLLADEPGYIENFVLLYGMVDHIFRGYHGVQTLLDQDTFFQKVVRDVAVIHNIVSSKVSTSLALNVEPADCSLLRHKIHNLRKYLTVLIPLLNSPRFASLSIIIKCVLCFTELSTAYRHVLDDDLVESVFGQTDPSRIRAELEQLQTKSHMLMQKATQMYTRITTQVKERRTLSIAYSRPSTSLAARESPDPRGQRFGSSIGNETGSLAPASTQQNTPAHTHGAIRGVSARPSVVETTDLSENTPRSSFGEFRLTPRSSAAYSSRRSFLERTAHEVEQIKMVYGEQTPSADAALTYWLTQTLQTKITFPVLLNIATVLKTTHFRAVVNYDEAIYYLVMLVDDFQEHLDTVSTFEDFLSLVFEIVRVFISVSDYLAKRYNLVSYIIYSYAIRVADVYCDIERKVRLNFAMESQYASYIENLHLAFNEMAAVLRSEKLKGQFSIDVAYANGDLFFVDVVDGNVAHSLSLTDEYSVSSLAQLAARRMALVELVLSVDLFNATLYADAIVWLERAVGHCEKLEDAWLLLSRTYLNLGDKEKSVAAALRAYRLNPANPMAQKYCECPTDELMVHAEFYMDS</sequence>
<dbReference type="PROSITE" id="PS50005">
    <property type="entry name" value="TPR"/>
    <property type="match status" value="1"/>
</dbReference>
<dbReference type="OrthoDB" id="10251790at2759"/>